<evidence type="ECO:0000259" key="15">
    <source>
        <dbReference type="PROSITE" id="PS51352"/>
    </source>
</evidence>
<evidence type="ECO:0000256" key="10">
    <source>
        <dbReference type="ARBA" id="ARBA00023235"/>
    </source>
</evidence>
<evidence type="ECO:0000256" key="12">
    <source>
        <dbReference type="PIRSR" id="PIRSR605792-51"/>
    </source>
</evidence>
<dbReference type="CDD" id="cd02982">
    <property type="entry name" value="PDI_b'_family"/>
    <property type="match status" value="1"/>
</dbReference>
<dbReference type="FunFam" id="3.40.30.10:FF:000152">
    <property type="entry name" value="Protein disulfide-isomerase"/>
    <property type="match status" value="1"/>
</dbReference>
<evidence type="ECO:0000256" key="6">
    <source>
        <dbReference type="ARBA" id="ARBA00022737"/>
    </source>
</evidence>
<feature type="disulfide bond" description="Redox-active" evidence="12">
    <location>
        <begin position="87"/>
        <end position="90"/>
    </location>
</feature>
<feature type="domain" description="Thioredoxin" evidence="15">
    <location>
        <begin position="382"/>
        <end position="509"/>
    </location>
</feature>
<dbReference type="Gene3D" id="3.40.30.10">
    <property type="entry name" value="Glutaredoxin"/>
    <property type="match status" value="4"/>
</dbReference>
<keyword evidence="6" id="KW-0677">Repeat</keyword>
<gene>
    <name evidence="16" type="ORF">CB5_LOCUS20095</name>
</gene>
<evidence type="ECO:0000313" key="16">
    <source>
        <dbReference type="EMBL" id="CAD1836884.1"/>
    </source>
</evidence>
<dbReference type="SUPFAM" id="SSF52833">
    <property type="entry name" value="Thioredoxin-like"/>
    <property type="match status" value="4"/>
</dbReference>
<proteinExistence type="inferred from homology"/>
<feature type="disulfide bond" description="Redox-active" evidence="12">
    <location>
        <begin position="432"/>
        <end position="435"/>
    </location>
</feature>
<dbReference type="FunFam" id="3.40.30.10:FF:000184">
    <property type="entry name" value="Protein disulfide-isomerase"/>
    <property type="match status" value="1"/>
</dbReference>
<accession>A0A6V7Q136</accession>
<dbReference type="CDD" id="cd02961">
    <property type="entry name" value="PDI_a_family"/>
    <property type="match status" value="1"/>
</dbReference>
<dbReference type="PROSITE" id="PS51352">
    <property type="entry name" value="THIOREDOXIN_2"/>
    <property type="match status" value="2"/>
</dbReference>
<dbReference type="AlphaFoldDB" id="A0A6V7Q136"/>
<dbReference type="GO" id="GO:0003756">
    <property type="term" value="F:protein disulfide isomerase activity"/>
    <property type="evidence" value="ECO:0007669"/>
    <property type="project" value="UniProtKB-EC"/>
</dbReference>
<keyword evidence="10" id="KW-0413">Isomerase</keyword>
<feature type="chain" id="PRO_5027542445" description="protein disulfide-isomerase" evidence="14">
    <location>
        <begin position="28"/>
        <end position="543"/>
    </location>
</feature>
<keyword evidence="11 12" id="KW-0676">Redox-active center</keyword>
<dbReference type="EC" id="5.3.4.1" evidence="4"/>
<dbReference type="PRINTS" id="PR00421">
    <property type="entry name" value="THIOREDOXIN"/>
</dbReference>
<dbReference type="InterPro" id="IPR005792">
    <property type="entry name" value="Prot_disulphide_isomerase"/>
</dbReference>
<feature type="region of interest" description="Disordered" evidence="13">
    <location>
        <begin position="508"/>
        <end position="543"/>
    </location>
</feature>
<dbReference type="InterPro" id="IPR036249">
    <property type="entry name" value="Thioredoxin-like_sf"/>
</dbReference>
<dbReference type="FunFam" id="3.40.30.10:FF:000150">
    <property type="entry name" value="Protein disulfide-isomerase"/>
    <property type="match status" value="1"/>
</dbReference>
<dbReference type="NCBIfam" id="TIGR01130">
    <property type="entry name" value="ER_PDI_fam"/>
    <property type="match status" value="1"/>
</dbReference>
<comment type="similarity">
    <text evidence="3">Belongs to the protein disulfide isomerase family.</text>
</comment>
<dbReference type="PROSITE" id="PS00194">
    <property type="entry name" value="THIOREDOXIN_1"/>
    <property type="match status" value="1"/>
</dbReference>
<reference evidence="16" key="1">
    <citation type="submission" date="2020-07" db="EMBL/GenBank/DDBJ databases">
        <authorList>
            <person name="Lin J."/>
        </authorList>
    </citation>
    <scope>NUCLEOTIDE SEQUENCE</scope>
</reference>
<keyword evidence="5 14" id="KW-0732">Signal</keyword>
<dbReference type="FunFam" id="3.40.30.10:FF:000143">
    <property type="entry name" value="Protein disulfide-isomerase"/>
    <property type="match status" value="1"/>
</dbReference>
<organism evidence="16">
    <name type="scientific">Ananas comosus var. bracteatus</name>
    <name type="common">red pineapple</name>
    <dbReference type="NCBI Taxonomy" id="296719"/>
    <lineage>
        <taxon>Eukaryota</taxon>
        <taxon>Viridiplantae</taxon>
        <taxon>Streptophyta</taxon>
        <taxon>Embryophyta</taxon>
        <taxon>Tracheophyta</taxon>
        <taxon>Spermatophyta</taxon>
        <taxon>Magnoliopsida</taxon>
        <taxon>Liliopsida</taxon>
        <taxon>Poales</taxon>
        <taxon>Bromeliaceae</taxon>
        <taxon>Bromelioideae</taxon>
        <taxon>Ananas</taxon>
    </lineage>
</organism>
<dbReference type="CDD" id="cd02981">
    <property type="entry name" value="PDI_b_family"/>
    <property type="match status" value="1"/>
</dbReference>
<keyword evidence="8 12" id="KW-1015">Disulfide bond</keyword>
<keyword evidence="9" id="KW-0325">Glycoprotein</keyword>
<name>A0A6V7Q136_ANACO</name>
<keyword evidence="7" id="KW-0256">Endoplasmic reticulum</keyword>
<evidence type="ECO:0000256" key="9">
    <source>
        <dbReference type="ARBA" id="ARBA00023180"/>
    </source>
</evidence>
<evidence type="ECO:0000256" key="3">
    <source>
        <dbReference type="ARBA" id="ARBA00006347"/>
    </source>
</evidence>
<protein>
    <recommendedName>
        <fullName evidence="4">protein disulfide-isomerase</fullName>
        <ecNumber evidence="4">5.3.4.1</ecNumber>
    </recommendedName>
</protein>
<feature type="domain" description="Thioredoxin" evidence="15">
    <location>
        <begin position="40"/>
        <end position="169"/>
    </location>
</feature>
<dbReference type="GO" id="GO:0005788">
    <property type="term" value="C:endoplasmic reticulum lumen"/>
    <property type="evidence" value="ECO:0007669"/>
    <property type="project" value="UniProtKB-SubCell"/>
</dbReference>
<feature type="signal peptide" evidence="14">
    <location>
        <begin position="1"/>
        <end position="27"/>
    </location>
</feature>
<dbReference type="Pfam" id="PF00085">
    <property type="entry name" value="Thioredoxin"/>
    <property type="match status" value="2"/>
</dbReference>
<dbReference type="PANTHER" id="PTHR18929">
    <property type="entry name" value="PROTEIN DISULFIDE ISOMERASE"/>
    <property type="match status" value="1"/>
</dbReference>
<evidence type="ECO:0000256" key="5">
    <source>
        <dbReference type="ARBA" id="ARBA00022729"/>
    </source>
</evidence>
<dbReference type="GO" id="GO:0034976">
    <property type="term" value="P:response to endoplasmic reticulum stress"/>
    <property type="evidence" value="ECO:0007669"/>
    <property type="project" value="TreeGrafter"/>
</dbReference>
<comment type="subcellular location">
    <subcellularLocation>
        <location evidence="2">Endoplasmic reticulum lumen</location>
    </subcellularLocation>
</comment>
<evidence type="ECO:0000256" key="14">
    <source>
        <dbReference type="SAM" id="SignalP"/>
    </source>
</evidence>
<evidence type="ECO:0000256" key="1">
    <source>
        <dbReference type="ARBA" id="ARBA00001182"/>
    </source>
</evidence>
<sequence>MAISRVWISSSFVLALLLFSTLSPARAEGEAGAEQAGAEEAEAAAAEESAVLTLDASNFAEVVAQHSFIVVEFYAHEHIFGDLVVWCGHCQRLAPEYEKAASILSKHDPPIVLAKIDANEEKNKELASQYEVQGFPTIKILRNQGKISQEYKGPREADGIVDYLKKQVGPASAEIKSTEDASNLIGDNSIFIVGVFPEYSGSEFENFIAVADKLRADYSFGHTLDAKLLPRGDSSVKGPVVRLFKPFDELSVDYQEFNVDSLENFIEVASVPLVTTFDNDPNNHPYLLKFFGRPSNKAMLFVNFSDEKFDAFKSKFREAAEQFKGQNISFLIGDLDATQRAFQYFGLKEDQAPLIMITETTGNKYLKTNLEPDQVVSTLEEYKDGTLKPFLKSEPIPEVNDQPVKVVVATNLHDVVYKSGKNVFLEFYAPWCGHCKKLEPILEEVAVSFKDDNDVVIAKMDATANDIPKEFDVEGYPTLYYYTADGNLMNYLGGRSKEAIIDFIQNNKGKKVQSESKSAEDEETQSKPVVEEATESEPVKDEL</sequence>
<comment type="catalytic activity">
    <reaction evidence="1">
        <text>Catalyzes the rearrangement of -S-S- bonds in proteins.</text>
        <dbReference type="EC" id="5.3.4.1"/>
    </reaction>
</comment>
<evidence type="ECO:0000256" key="11">
    <source>
        <dbReference type="ARBA" id="ARBA00023284"/>
    </source>
</evidence>
<dbReference type="GO" id="GO:0006457">
    <property type="term" value="P:protein folding"/>
    <property type="evidence" value="ECO:0007669"/>
    <property type="project" value="TreeGrafter"/>
</dbReference>
<dbReference type="InterPro" id="IPR013766">
    <property type="entry name" value="Thioredoxin_domain"/>
</dbReference>
<dbReference type="PANTHER" id="PTHR18929:SF132">
    <property type="entry name" value="PROTEIN DISULFIDE-ISOMERASE A3"/>
    <property type="match status" value="1"/>
</dbReference>
<evidence type="ECO:0000256" key="8">
    <source>
        <dbReference type="ARBA" id="ARBA00023157"/>
    </source>
</evidence>
<evidence type="ECO:0000256" key="13">
    <source>
        <dbReference type="SAM" id="MobiDB-lite"/>
    </source>
</evidence>
<evidence type="ECO:0000256" key="2">
    <source>
        <dbReference type="ARBA" id="ARBA00004319"/>
    </source>
</evidence>
<evidence type="ECO:0000256" key="7">
    <source>
        <dbReference type="ARBA" id="ARBA00022824"/>
    </source>
</evidence>
<dbReference type="CDD" id="cd02995">
    <property type="entry name" value="PDI_a_PDI_a'_C"/>
    <property type="match status" value="1"/>
</dbReference>
<dbReference type="InterPro" id="IPR017937">
    <property type="entry name" value="Thioredoxin_CS"/>
</dbReference>
<dbReference type="Pfam" id="PF13848">
    <property type="entry name" value="Thioredoxin_6"/>
    <property type="match status" value="1"/>
</dbReference>
<dbReference type="EMBL" id="LR862131">
    <property type="protein sequence ID" value="CAD1836884.1"/>
    <property type="molecule type" value="Genomic_DNA"/>
</dbReference>
<evidence type="ECO:0000256" key="4">
    <source>
        <dbReference type="ARBA" id="ARBA00012723"/>
    </source>
</evidence>